<dbReference type="InterPro" id="IPR013783">
    <property type="entry name" value="Ig-like_fold"/>
</dbReference>
<gene>
    <name evidence="1" type="ORF">AMJ87_04780</name>
</gene>
<dbReference type="InterPro" id="IPR026444">
    <property type="entry name" value="Secre_tail"/>
</dbReference>
<proteinExistence type="predicted"/>
<organism evidence="1 2">
    <name type="scientific">candidate division WOR_3 bacterium SM23_60</name>
    <dbReference type="NCBI Taxonomy" id="1703780"/>
    <lineage>
        <taxon>Bacteria</taxon>
        <taxon>Bacteria division WOR-3</taxon>
    </lineage>
</organism>
<sequence>MFLQEARNRWLWYPPPYWYQNQWWWATPWLWFDGNPHCESYPTWQTKINQRMSRPAPVTINMWGDWWPAQGTGTIYAQFRNDSTAALNGRVLFVVTEDSIFKPVNNGDQWHNRVARDYIDGHTGTIINIPAGDSITLSRSFVLDTLWNPDMIQFVTWIQDLNMTPDSIIEIWQGGILDIEELGIKEYENNQIATVNISPIPNPAANETRFSFTLPTGEDYNIVFYDISGREIRTLSGFASGNEDSIEWNLRDEQGTRVSAGVYLYRFESAKTTSTGKVVVQ</sequence>
<accession>A0A0S8GLC8</accession>
<evidence type="ECO:0008006" key="3">
    <source>
        <dbReference type="Google" id="ProtNLM"/>
    </source>
</evidence>
<dbReference type="Gene3D" id="2.60.40.4070">
    <property type="match status" value="1"/>
</dbReference>
<dbReference type="NCBIfam" id="TIGR04183">
    <property type="entry name" value="Por_Secre_tail"/>
    <property type="match status" value="1"/>
</dbReference>
<comment type="caution">
    <text evidence="1">The sequence shown here is derived from an EMBL/GenBank/DDBJ whole genome shotgun (WGS) entry which is preliminary data.</text>
</comment>
<evidence type="ECO:0000313" key="1">
    <source>
        <dbReference type="EMBL" id="KPK72426.1"/>
    </source>
</evidence>
<dbReference type="AlphaFoldDB" id="A0A0S8GLC8"/>
<name>A0A0S8GLC8_UNCW3</name>
<evidence type="ECO:0000313" key="2">
    <source>
        <dbReference type="Proteomes" id="UP000051096"/>
    </source>
</evidence>
<dbReference type="EMBL" id="LJUO01000032">
    <property type="protein sequence ID" value="KPK72426.1"/>
    <property type="molecule type" value="Genomic_DNA"/>
</dbReference>
<dbReference type="Proteomes" id="UP000051096">
    <property type="component" value="Unassembled WGS sequence"/>
</dbReference>
<reference evidence="1 2" key="1">
    <citation type="journal article" date="2015" name="Microbiome">
        <title>Genomic resolution of linkages in carbon, nitrogen, and sulfur cycling among widespread estuary sediment bacteria.</title>
        <authorList>
            <person name="Baker B.J."/>
            <person name="Lazar C.S."/>
            <person name="Teske A.P."/>
            <person name="Dick G.J."/>
        </authorList>
    </citation>
    <scope>NUCLEOTIDE SEQUENCE [LARGE SCALE GENOMIC DNA]</scope>
    <source>
        <strain evidence="1">SM23_60</strain>
    </source>
</reference>
<protein>
    <recommendedName>
        <fullName evidence="3">Secretion system C-terminal sorting domain-containing protein</fullName>
    </recommendedName>
</protein>
<dbReference type="Gene3D" id="2.60.40.10">
    <property type="entry name" value="Immunoglobulins"/>
    <property type="match status" value="1"/>
</dbReference>